<accession>A0A6C0BCW6</accession>
<dbReference type="EMBL" id="MN739127">
    <property type="protein sequence ID" value="QHS90115.1"/>
    <property type="molecule type" value="Genomic_DNA"/>
</dbReference>
<dbReference type="AlphaFoldDB" id="A0A6C0BCW6"/>
<name>A0A6C0BCW6_9ZZZZ</name>
<protein>
    <submittedName>
        <fullName evidence="1">Uncharacterized protein</fullName>
    </submittedName>
</protein>
<evidence type="ECO:0000313" key="1">
    <source>
        <dbReference type="EMBL" id="QHS90115.1"/>
    </source>
</evidence>
<proteinExistence type="predicted"/>
<sequence length="166" mass="19580">MGFYETIFNCEDGNYCVSIGSTYDDFHSKDDLNWCILCDKHRDIKIGSKFKYNFGLFIEKFEKRSLSSSNSLEDQDVIKDVEVVDMKDFTIKNGIITIIRFKTDLDLSNLDESKKINFSMFGNEEITSWDDDIITTQFFKSCIHRELYRGSDIFYNWKTNKIVWLS</sequence>
<reference evidence="1" key="1">
    <citation type="journal article" date="2020" name="Nature">
        <title>Giant virus diversity and host interactions through global metagenomics.</title>
        <authorList>
            <person name="Schulz F."/>
            <person name="Roux S."/>
            <person name="Paez-Espino D."/>
            <person name="Jungbluth S."/>
            <person name="Walsh D.A."/>
            <person name="Denef V.J."/>
            <person name="McMahon K.D."/>
            <person name="Konstantinidis K.T."/>
            <person name="Eloe-Fadrosh E.A."/>
            <person name="Kyrpides N.C."/>
            <person name="Woyke T."/>
        </authorList>
    </citation>
    <scope>NUCLEOTIDE SEQUENCE</scope>
    <source>
        <strain evidence="1">GVMAG-M-3300010160-4</strain>
    </source>
</reference>
<organism evidence="1">
    <name type="scientific">viral metagenome</name>
    <dbReference type="NCBI Taxonomy" id="1070528"/>
    <lineage>
        <taxon>unclassified sequences</taxon>
        <taxon>metagenomes</taxon>
        <taxon>organismal metagenomes</taxon>
    </lineage>
</organism>